<dbReference type="InterPro" id="IPR045156">
    <property type="entry name" value="Vac8"/>
</dbReference>
<gene>
    <name evidence="10" type="ORF">KFL_001500230</name>
</gene>
<feature type="compositionally biased region" description="Basic and acidic residues" evidence="9">
    <location>
        <begin position="1"/>
        <end position="10"/>
    </location>
</feature>
<comment type="similarity">
    <text evidence="2">Belongs to the beta-catenin family.</text>
</comment>
<dbReference type="InterPro" id="IPR011989">
    <property type="entry name" value="ARM-like"/>
</dbReference>
<dbReference type="Gene3D" id="1.25.10.10">
    <property type="entry name" value="Leucine-rich Repeat Variant"/>
    <property type="match status" value="1"/>
</dbReference>
<feature type="region of interest" description="Disordered" evidence="9">
    <location>
        <begin position="110"/>
        <end position="132"/>
    </location>
</feature>
<dbReference type="GO" id="GO:0043495">
    <property type="term" value="F:protein-membrane adaptor activity"/>
    <property type="evidence" value="ECO:0007669"/>
    <property type="project" value="InterPro"/>
</dbReference>
<evidence type="ECO:0000256" key="1">
    <source>
        <dbReference type="ARBA" id="ARBA00004592"/>
    </source>
</evidence>
<accession>A0A1Y1HZ81</accession>
<evidence type="ECO:0000256" key="4">
    <source>
        <dbReference type="ARBA" id="ARBA00022737"/>
    </source>
</evidence>
<proteinExistence type="inferred from homology"/>
<name>A0A1Y1HZ81_KLENI</name>
<dbReference type="AlphaFoldDB" id="A0A1Y1HZ81"/>
<dbReference type="PANTHER" id="PTHR47249">
    <property type="entry name" value="VACUOLAR PROTEIN 8"/>
    <property type="match status" value="1"/>
</dbReference>
<keyword evidence="5" id="KW-0472">Membrane</keyword>
<evidence type="ECO:0000256" key="7">
    <source>
        <dbReference type="ARBA" id="ARBA00026209"/>
    </source>
</evidence>
<dbReference type="Pfam" id="PF00514">
    <property type="entry name" value="Arm"/>
    <property type="match status" value="1"/>
</dbReference>
<dbReference type="SUPFAM" id="SSF48371">
    <property type="entry name" value="ARM repeat"/>
    <property type="match status" value="1"/>
</dbReference>
<keyword evidence="11" id="KW-1185">Reference proteome</keyword>
<evidence type="ECO:0000256" key="6">
    <source>
        <dbReference type="ARBA" id="ARBA00023288"/>
    </source>
</evidence>
<keyword evidence="6" id="KW-0449">Lipoprotein</keyword>
<dbReference type="STRING" id="105231.A0A1Y1HZ81"/>
<dbReference type="GO" id="GO:0005774">
    <property type="term" value="C:vacuolar membrane"/>
    <property type="evidence" value="ECO:0007669"/>
    <property type="project" value="UniProtKB-SubCell"/>
</dbReference>
<dbReference type="SMART" id="SM00185">
    <property type="entry name" value="ARM"/>
    <property type="match status" value="3"/>
</dbReference>
<dbReference type="InterPro" id="IPR016024">
    <property type="entry name" value="ARM-type_fold"/>
</dbReference>
<evidence type="ECO:0000256" key="8">
    <source>
        <dbReference type="PROSITE-ProRule" id="PRU00259"/>
    </source>
</evidence>
<evidence type="ECO:0000313" key="10">
    <source>
        <dbReference type="EMBL" id="GAQ83493.1"/>
    </source>
</evidence>
<comment type="subcellular location">
    <subcellularLocation>
        <location evidence="1">Vacuole membrane</location>
        <topology evidence="1">Lipid-anchor</topology>
    </subcellularLocation>
</comment>
<keyword evidence="4" id="KW-0677">Repeat</keyword>
<evidence type="ECO:0000256" key="5">
    <source>
        <dbReference type="ARBA" id="ARBA00023136"/>
    </source>
</evidence>
<dbReference type="OrthoDB" id="3176171at2759"/>
<feature type="repeat" description="ARM" evidence="8">
    <location>
        <begin position="208"/>
        <end position="251"/>
    </location>
</feature>
<feature type="region of interest" description="Disordered" evidence="9">
    <location>
        <begin position="1"/>
        <end position="24"/>
    </location>
</feature>
<dbReference type="Proteomes" id="UP000054558">
    <property type="component" value="Unassembled WGS sequence"/>
</dbReference>
<dbReference type="GO" id="GO:0071562">
    <property type="term" value="P:nucleus-vacuole junction assembly"/>
    <property type="evidence" value="ECO:0007669"/>
    <property type="project" value="InterPro"/>
</dbReference>
<dbReference type="InterPro" id="IPR000225">
    <property type="entry name" value="Armadillo"/>
</dbReference>
<feature type="repeat" description="ARM" evidence="8">
    <location>
        <begin position="167"/>
        <end position="209"/>
    </location>
</feature>
<feature type="compositionally biased region" description="Basic and acidic residues" evidence="9">
    <location>
        <begin position="113"/>
        <end position="132"/>
    </location>
</feature>
<evidence type="ECO:0000256" key="2">
    <source>
        <dbReference type="ARBA" id="ARBA00005462"/>
    </source>
</evidence>
<evidence type="ECO:0000256" key="3">
    <source>
        <dbReference type="ARBA" id="ARBA00022554"/>
    </source>
</evidence>
<evidence type="ECO:0000256" key="9">
    <source>
        <dbReference type="SAM" id="MobiDB-lite"/>
    </source>
</evidence>
<keyword evidence="3" id="KW-0926">Vacuole</keyword>
<dbReference type="PANTHER" id="PTHR47249:SF1">
    <property type="entry name" value="VACUOLAR PROTEIN 8"/>
    <property type="match status" value="1"/>
</dbReference>
<evidence type="ECO:0000313" key="11">
    <source>
        <dbReference type="Proteomes" id="UP000054558"/>
    </source>
</evidence>
<dbReference type="EMBL" id="DF237099">
    <property type="protein sequence ID" value="GAQ83493.1"/>
    <property type="molecule type" value="Genomic_DNA"/>
</dbReference>
<dbReference type="PROSITE" id="PS50176">
    <property type="entry name" value="ARM_REPEAT"/>
    <property type="match status" value="2"/>
</dbReference>
<reference evidence="10 11" key="1">
    <citation type="journal article" date="2014" name="Nat. Commun.">
        <title>Klebsormidium flaccidum genome reveals primary factors for plant terrestrial adaptation.</title>
        <authorList>
            <person name="Hori K."/>
            <person name="Maruyama F."/>
            <person name="Fujisawa T."/>
            <person name="Togashi T."/>
            <person name="Yamamoto N."/>
            <person name="Seo M."/>
            <person name="Sato S."/>
            <person name="Yamada T."/>
            <person name="Mori H."/>
            <person name="Tajima N."/>
            <person name="Moriyama T."/>
            <person name="Ikeuchi M."/>
            <person name="Watanabe M."/>
            <person name="Wada H."/>
            <person name="Kobayashi K."/>
            <person name="Saito M."/>
            <person name="Masuda T."/>
            <person name="Sasaki-Sekimoto Y."/>
            <person name="Mashiguchi K."/>
            <person name="Awai K."/>
            <person name="Shimojima M."/>
            <person name="Masuda S."/>
            <person name="Iwai M."/>
            <person name="Nobusawa T."/>
            <person name="Narise T."/>
            <person name="Kondo S."/>
            <person name="Saito H."/>
            <person name="Sato R."/>
            <person name="Murakawa M."/>
            <person name="Ihara Y."/>
            <person name="Oshima-Yamada Y."/>
            <person name="Ohtaka K."/>
            <person name="Satoh M."/>
            <person name="Sonobe K."/>
            <person name="Ishii M."/>
            <person name="Ohtani R."/>
            <person name="Kanamori-Sato M."/>
            <person name="Honoki R."/>
            <person name="Miyazaki D."/>
            <person name="Mochizuki H."/>
            <person name="Umetsu J."/>
            <person name="Higashi K."/>
            <person name="Shibata D."/>
            <person name="Kamiya Y."/>
            <person name="Sato N."/>
            <person name="Nakamura Y."/>
            <person name="Tabata S."/>
            <person name="Ida S."/>
            <person name="Kurokawa K."/>
            <person name="Ohta H."/>
        </authorList>
    </citation>
    <scope>NUCLEOTIDE SEQUENCE [LARGE SCALE GENOMIC DNA]</scope>
    <source>
        <strain evidence="10 11">NIES-2285</strain>
    </source>
</reference>
<protein>
    <recommendedName>
        <fullName evidence="7">Vacuolar protein 8</fullName>
    </recommendedName>
</protein>
<sequence>MTRLKMRPDDSGPEEQSKGSTGPSICLPLELYQETLDSLHYALRMQESLEYRLPSKHQQAELQENIVMLLEKLEEFRKKAETQEACSSEVSQLEEALAILAVSQVWQESVSKSGREEPSNTEELSRTPQEDRSHIIVELNEAMRLQAEELEQLKLQLSMTTKLFEQLGVNNLLNLLRSEDTDICRTATKALANLAAQESFQEEIVQVGGLKGLFDLFERSVDEITHRLAAGAVANLAVNESNQIKIVEEGGLPTLCELGRSSADPQTQKMVAGAIANLCGNGEAAHD</sequence>
<organism evidence="10 11">
    <name type="scientific">Klebsormidium nitens</name>
    <name type="common">Green alga</name>
    <name type="synonym">Ulothrix nitens</name>
    <dbReference type="NCBI Taxonomy" id="105231"/>
    <lineage>
        <taxon>Eukaryota</taxon>
        <taxon>Viridiplantae</taxon>
        <taxon>Streptophyta</taxon>
        <taxon>Klebsormidiophyceae</taxon>
        <taxon>Klebsormidiales</taxon>
        <taxon>Klebsormidiaceae</taxon>
        <taxon>Klebsormidium</taxon>
    </lineage>
</organism>